<keyword evidence="9" id="KW-1185">Reference proteome</keyword>
<dbReference type="EMBL" id="FWZU01000002">
    <property type="protein sequence ID" value="SMF08252.1"/>
    <property type="molecule type" value="Genomic_DNA"/>
</dbReference>
<evidence type="ECO:0000256" key="3">
    <source>
        <dbReference type="ARBA" id="ARBA00022884"/>
    </source>
</evidence>
<evidence type="ECO:0000256" key="4">
    <source>
        <dbReference type="ARBA" id="ARBA00022980"/>
    </source>
</evidence>
<dbReference type="Gene3D" id="3.30.420.100">
    <property type="match status" value="1"/>
</dbReference>
<dbReference type="FunFam" id="3.30.420.100:FF:000001">
    <property type="entry name" value="50S ribosomal protein L18"/>
    <property type="match status" value="1"/>
</dbReference>
<dbReference type="GO" id="GO:0003735">
    <property type="term" value="F:structural constituent of ribosome"/>
    <property type="evidence" value="ECO:0007669"/>
    <property type="project" value="InterPro"/>
</dbReference>
<keyword evidence="2 7" id="KW-0699">rRNA-binding</keyword>
<dbReference type="NCBIfam" id="TIGR00060">
    <property type="entry name" value="L18_bact"/>
    <property type="match status" value="1"/>
</dbReference>
<dbReference type="OrthoDB" id="9810939at2"/>
<protein>
    <recommendedName>
        <fullName evidence="6 7">Large ribosomal subunit protein uL18</fullName>
    </recommendedName>
</protein>
<dbReference type="AlphaFoldDB" id="A0A1X7D415"/>
<sequence length="119" mass="13170">MKMTKEQARRRKKVRIRKKISGTASRPRLVVFRSNKHMYAQLVDDLIGKTVTASSTCALFKGDDAVKLTCKAAEAVGKDIAAKAKELNIDKVVFDRSGYIYHGRVKALADGAREGGLKF</sequence>
<keyword evidence="5 7" id="KW-0687">Ribonucleoprotein</keyword>
<comment type="similarity">
    <text evidence="1 7">Belongs to the universal ribosomal protein uL18 family.</text>
</comment>
<dbReference type="PANTHER" id="PTHR12899:SF3">
    <property type="entry name" value="LARGE RIBOSOMAL SUBUNIT PROTEIN UL18M"/>
    <property type="match status" value="1"/>
</dbReference>
<comment type="function">
    <text evidence="7">This is one of the proteins that bind and probably mediate the attachment of the 5S RNA into the large ribosomal subunit, where it forms part of the central protuberance.</text>
</comment>
<dbReference type="GO" id="GO:0022625">
    <property type="term" value="C:cytosolic large ribosomal subunit"/>
    <property type="evidence" value="ECO:0007669"/>
    <property type="project" value="TreeGrafter"/>
</dbReference>
<keyword evidence="3 7" id="KW-0694">RNA-binding</keyword>
<accession>A0A1X7D415</accession>
<dbReference type="PANTHER" id="PTHR12899">
    <property type="entry name" value="39S RIBOSOMAL PROTEIN L18, MITOCHONDRIAL"/>
    <property type="match status" value="1"/>
</dbReference>
<dbReference type="Pfam" id="PF00861">
    <property type="entry name" value="Ribosomal_L18p"/>
    <property type="match status" value="1"/>
</dbReference>
<dbReference type="STRING" id="1519643.SAMN06295933_1616"/>
<dbReference type="GO" id="GO:0008097">
    <property type="term" value="F:5S rRNA binding"/>
    <property type="evidence" value="ECO:0007669"/>
    <property type="project" value="TreeGrafter"/>
</dbReference>
<reference evidence="9" key="1">
    <citation type="submission" date="2017-04" db="EMBL/GenBank/DDBJ databases">
        <authorList>
            <person name="Varghese N."/>
            <person name="Submissions S."/>
        </authorList>
    </citation>
    <scope>NUCLEOTIDE SEQUENCE [LARGE SCALE GENOMIC DNA]</scope>
    <source>
        <strain evidence="9">K3S</strain>
    </source>
</reference>
<evidence type="ECO:0000256" key="5">
    <source>
        <dbReference type="ARBA" id="ARBA00023274"/>
    </source>
</evidence>
<evidence type="ECO:0000256" key="1">
    <source>
        <dbReference type="ARBA" id="ARBA00007116"/>
    </source>
</evidence>
<evidence type="ECO:0000256" key="2">
    <source>
        <dbReference type="ARBA" id="ARBA00022730"/>
    </source>
</evidence>
<dbReference type="HAMAP" id="MF_01337_B">
    <property type="entry name" value="Ribosomal_uL18_B"/>
    <property type="match status" value="1"/>
</dbReference>
<evidence type="ECO:0000256" key="7">
    <source>
        <dbReference type="HAMAP-Rule" id="MF_01337"/>
    </source>
</evidence>
<comment type="subunit">
    <text evidence="7">Part of the 50S ribosomal subunit; part of the 5S rRNA/L5/L18/L25 subcomplex. Contacts the 5S and 23S rRNAs.</text>
</comment>
<dbReference type="InterPro" id="IPR057268">
    <property type="entry name" value="Ribosomal_L18"/>
</dbReference>
<evidence type="ECO:0000313" key="8">
    <source>
        <dbReference type="EMBL" id="SMF08252.1"/>
    </source>
</evidence>
<dbReference type="Proteomes" id="UP000192906">
    <property type="component" value="Unassembled WGS sequence"/>
</dbReference>
<proteinExistence type="inferred from homology"/>
<evidence type="ECO:0000256" key="6">
    <source>
        <dbReference type="ARBA" id="ARBA00035197"/>
    </source>
</evidence>
<evidence type="ECO:0000313" key="9">
    <source>
        <dbReference type="Proteomes" id="UP000192906"/>
    </source>
</evidence>
<dbReference type="InterPro" id="IPR004389">
    <property type="entry name" value="Ribosomal_uL18_bac-type"/>
</dbReference>
<gene>
    <name evidence="7" type="primary">rplR</name>
    <name evidence="8" type="ORF">SAMN06295933_1616</name>
</gene>
<dbReference type="RefSeq" id="WP_085100895.1">
    <property type="nucleotide sequence ID" value="NZ_FWZU01000002.1"/>
</dbReference>
<name>A0A1X7D415_9BACT</name>
<dbReference type="SUPFAM" id="SSF53137">
    <property type="entry name" value="Translational machinery components"/>
    <property type="match status" value="1"/>
</dbReference>
<keyword evidence="4 7" id="KW-0689">Ribosomal protein</keyword>
<dbReference type="CDD" id="cd00432">
    <property type="entry name" value="Ribosomal_L18_L5e"/>
    <property type="match status" value="1"/>
</dbReference>
<dbReference type="InterPro" id="IPR005484">
    <property type="entry name" value="Ribosomal_uL18_bac/plant/anim"/>
</dbReference>
<organism evidence="8 9">
    <name type="scientific">Desulfovibrio gilichinskyi</name>
    <dbReference type="NCBI Taxonomy" id="1519643"/>
    <lineage>
        <taxon>Bacteria</taxon>
        <taxon>Pseudomonadati</taxon>
        <taxon>Thermodesulfobacteriota</taxon>
        <taxon>Desulfovibrionia</taxon>
        <taxon>Desulfovibrionales</taxon>
        <taxon>Desulfovibrionaceae</taxon>
        <taxon>Desulfovibrio</taxon>
    </lineage>
</organism>
<dbReference type="GO" id="GO:0006412">
    <property type="term" value="P:translation"/>
    <property type="evidence" value="ECO:0007669"/>
    <property type="project" value="UniProtKB-UniRule"/>
</dbReference>